<organism evidence="2 3">
    <name type="scientific">Centaurea solstitialis</name>
    <name type="common">yellow star-thistle</name>
    <dbReference type="NCBI Taxonomy" id="347529"/>
    <lineage>
        <taxon>Eukaryota</taxon>
        <taxon>Viridiplantae</taxon>
        <taxon>Streptophyta</taxon>
        <taxon>Embryophyta</taxon>
        <taxon>Tracheophyta</taxon>
        <taxon>Spermatophyta</taxon>
        <taxon>Magnoliopsida</taxon>
        <taxon>eudicotyledons</taxon>
        <taxon>Gunneridae</taxon>
        <taxon>Pentapetalae</taxon>
        <taxon>asterids</taxon>
        <taxon>campanulids</taxon>
        <taxon>Asterales</taxon>
        <taxon>Asteraceae</taxon>
        <taxon>Carduoideae</taxon>
        <taxon>Cardueae</taxon>
        <taxon>Centaureinae</taxon>
        <taxon>Centaurea</taxon>
    </lineage>
</organism>
<dbReference type="EMBL" id="JARYMX010000003">
    <property type="protein sequence ID" value="KAJ9557788.1"/>
    <property type="molecule type" value="Genomic_DNA"/>
</dbReference>
<keyword evidence="3" id="KW-1185">Reference proteome</keyword>
<feature type="compositionally biased region" description="Polar residues" evidence="1">
    <location>
        <begin position="1"/>
        <end position="19"/>
    </location>
</feature>
<comment type="caution">
    <text evidence="2">The sequence shown here is derived from an EMBL/GenBank/DDBJ whole genome shotgun (WGS) entry which is preliminary data.</text>
</comment>
<dbReference type="AlphaFoldDB" id="A0AA38TBB6"/>
<name>A0AA38TBB6_9ASTR</name>
<gene>
    <name evidence="2" type="ORF">OSB04_012402</name>
</gene>
<evidence type="ECO:0000313" key="2">
    <source>
        <dbReference type="EMBL" id="KAJ9557788.1"/>
    </source>
</evidence>
<evidence type="ECO:0000256" key="1">
    <source>
        <dbReference type="SAM" id="MobiDB-lite"/>
    </source>
</evidence>
<sequence>MGSTIPVTEQEFISKSKGSSSKRDQQQFLTHTTQYPMCVTNFAPLNGVNYKKWKEDIKLMLGILGYDHVLKEDPPP</sequence>
<feature type="region of interest" description="Disordered" evidence="1">
    <location>
        <begin position="1"/>
        <end position="27"/>
    </location>
</feature>
<proteinExistence type="predicted"/>
<reference evidence="2" key="1">
    <citation type="submission" date="2023-03" db="EMBL/GenBank/DDBJ databases">
        <title>Chromosome-scale reference genome and RAD-based genetic map of yellow starthistle (Centaurea solstitialis) reveal putative structural variation and QTLs associated with invader traits.</title>
        <authorList>
            <person name="Reatini B."/>
            <person name="Cang F.A."/>
            <person name="Jiang Q."/>
            <person name="Mckibben M.T.W."/>
            <person name="Barker M.S."/>
            <person name="Rieseberg L.H."/>
            <person name="Dlugosch K.M."/>
        </authorList>
    </citation>
    <scope>NUCLEOTIDE SEQUENCE</scope>
    <source>
        <strain evidence="2">CAN-66</strain>
        <tissue evidence="2">Leaf</tissue>
    </source>
</reference>
<protein>
    <submittedName>
        <fullName evidence="2">Uncharacterized protein</fullName>
    </submittedName>
</protein>
<accession>A0AA38TBB6</accession>
<evidence type="ECO:0000313" key="3">
    <source>
        <dbReference type="Proteomes" id="UP001172457"/>
    </source>
</evidence>
<dbReference type="Proteomes" id="UP001172457">
    <property type="component" value="Chromosome 3"/>
</dbReference>